<dbReference type="PATRIC" id="fig|1423753.3.peg.1917"/>
<feature type="signal peptide" evidence="1">
    <location>
        <begin position="1"/>
        <end position="29"/>
    </location>
</feature>
<dbReference type="OrthoDB" id="2299049at2"/>
<name>A0A0R1UUI0_9LACO</name>
<organism evidence="2 3">
    <name type="scientific">Levilactobacillus hammesii DSM 16381</name>
    <dbReference type="NCBI Taxonomy" id="1423753"/>
    <lineage>
        <taxon>Bacteria</taxon>
        <taxon>Bacillati</taxon>
        <taxon>Bacillota</taxon>
        <taxon>Bacilli</taxon>
        <taxon>Lactobacillales</taxon>
        <taxon>Lactobacillaceae</taxon>
        <taxon>Levilactobacillus</taxon>
    </lineage>
</organism>
<dbReference type="EMBL" id="AZFS01000024">
    <property type="protein sequence ID" value="KRL96702.1"/>
    <property type="molecule type" value="Genomic_DNA"/>
</dbReference>
<evidence type="ECO:0000313" key="2">
    <source>
        <dbReference type="EMBL" id="KRL96702.1"/>
    </source>
</evidence>
<reference evidence="2 3" key="1">
    <citation type="journal article" date="2015" name="Genome Announc.">
        <title>Expanding the biotechnology potential of lactobacilli through comparative genomics of 213 strains and associated genera.</title>
        <authorList>
            <person name="Sun Z."/>
            <person name="Harris H.M."/>
            <person name="McCann A."/>
            <person name="Guo C."/>
            <person name="Argimon S."/>
            <person name="Zhang W."/>
            <person name="Yang X."/>
            <person name="Jeffery I.B."/>
            <person name="Cooney J.C."/>
            <person name="Kagawa T.F."/>
            <person name="Liu W."/>
            <person name="Song Y."/>
            <person name="Salvetti E."/>
            <person name="Wrobel A."/>
            <person name="Rasinkangas P."/>
            <person name="Parkhill J."/>
            <person name="Rea M.C."/>
            <person name="O'Sullivan O."/>
            <person name="Ritari J."/>
            <person name="Douillard F.P."/>
            <person name="Paul Ross R."/>
            <person name="Yang R."/>
            <person name="Briner A.E."/>
            <person name="Felis G.E."/>
            <person name="de Vos W.M."/>
            <person name="Barrangou R."/>
            <person name="Klaenhammer T.R."/>
            <person name="Caufield P.W."/>
            <person name="Cui Y."/>
            <person name="Zhang H."/>
            <person name="O'Toole P.W."/>
        </authorList>
    </citation>
    <scope>NUCLEOTIDE SEQUENCE [LARGE SCALE GENOMIC DNA]</scope>
    <source>
        <strain evidence="2 3">DSM 16381</strain>
    </source>
</reference>
<gene>
    <name evidence="2" type="ORF">FD28_GL001832</name>
</gene>
<keyword evidence="3" id="KW-1185">Reference proteome</keyword>
<comment type="caution">
    <text evidence="2">The sequence shown here is derived from an EMBL/GenBank/DDBJ whole genome shotgun (WGS) entry which is preliminary data.</text>
</comment>
<keyword evidence="1" id="KW-0732">Signal</keyword>
<protein>
    <submittedName>
        <fullName evidence="2">Uncharacterized protein</fullName>
    </submittedName>
</protein>
<dbReference type="AlphaFoldDB" id="A0A0R1UUI0"/>
<proteinExistence type="predicted"/>
<accession>A0A0R1UUI0</accession>
<dbReference type="RefSeq" id="WP_057732091.1">
    <property type="nucleotide sequence ID" value="NZ_AZFS01000024.1"/>
</dbReference>
<evidence type="ECO:0000313" key="3">
    <source>
        <dbReference type="Proteomes" id="UP000051580"/>
    </source>
</evidence>
<sequence>MRMKDCLKLVLAVAVLGVISLGAGTTAQAKTKNVIDHKDCAATNQIFKSQGFHMTALLAKKNGLMVTALTKWQGGKRYEFAVGEWSYSNAERVQMSIYQGKKLVGEHRTTWAIHPAGQFQKDVLAQNQKDAAYIVASKTKVWSISMFNPQKTVATSENWQLAGQAAIAADLAMNRKALKHQEKSAFKQGKNVIVFDTQNDKRIRRMENFLKKYKRAAKQSPKLWKQYKQILKEYRYVENLTLM</sequence>
<feature type="chain" id="PRO_5006411979" evidence="1">
    <location>
        <begin position="30"/>
        <end position="243"/>
    </location>
</feature>
<evidence type="ECO:0000256" key="1">
    <source>
        <dbReference type="SAM" id="SignalP"/>
    </source>
</evidence>
<dbReference type="Proteomes" id="UP000051580">
    <property type="component" value="Unassembled WGS sequence"/>
</dbReference>